<evidence type="ECO:0000313" key="6">
    <source>
        <dbReference type="Proteomes" id="UP001595824"/>
    </source>
</evidence>
<dbReference type="EMBL" id="JBHSDP010000002">
    <property type="protein sequence ID" value="MFC4326396.1"/>
    <property type="molecule type" value="Genomic_DNA"/>
</dbReference>
<dbReference type="PRINTS" id="PR00035">
    <property type="entry name" value="HTHGNTR"/>
</dbReference>
<dbReference type="PROSITE" id="PS50949">
    <property type="entry name" value="HTH_GNTR"/>
    <property type="match status" value="1"/>
</dbReference>
<evidence type="ECO:0000313" key="5">
    <source>
        <dbReference type="EMBL" id="MFC4326396.1"/>
    </source>
</evidence>
<comment type="caution">
    <text evidence="5">The sequence shown here is derived from an EMBL/GenBank/DDBJ whole genome shotgun (WGS) entry which is preliminary data.</text>
</comment>
<dbReference type="InterPro" id="IPR028978">
    <property type="entry name" value="Chorismate_lyase_/UTRA_dom_sf"/>
</dbReference>
<protein>
    <submittedName>
        <fullName evidence="5">GntR family transcriptional regulator</fullName>
    </submittedName>
</protein>
<dbReference type="Proteomes" id="UP001595824">
    <property type="component" value="Unassembled WGS sequence"/>
</dbReference>
<name>A0ABV8T857_9ACTN</name>
<dbReference type="Pfam" id="PF00392">
    <property type="entry name" value="GntR"/>
    <property type="match status" value="1"/>
</dbReference>
<feature type="domain" description="HTH gntR-type" evidence="4">
    <location>
        <begin position="9"/>
        <end position="77"/>
    </location>
</feature>
<accession>A0ABV8T857</accession>
<evidence type="ECO:0000256" key="2">
    <source>
        <dbReference type="ARBA" id="ARBA00023125"/>
    </source>
</evidence>
<dbReference type="SUPFAM" id="SSF64288">
    <property type="entry name" value="Chorismate lyase-like"/>
    <property type="match status" value="1"/>
</dbReference>
<gene>
    <name evidence="5" type="ORF">ACFPC0_00840</name>
</gene>
<evidence type="ECO:0000256" key="3">
    <source>
        <dbReference type="ARBA" id="ARBA00023163"/>
    </source>
</evidence>
<evidence type="ECO:0000256" key="1">
    <source>
        <dbReference type="ARBA" id="ARBA00023015"/>
    </source>
</evidence>
<keyword evidence="1" id="KW-0805">Transcription regulation</keyword>
<dbReference type="PANTHER" id="PTHR44846">
    <property type="entry name" value="MANNOSYL-D-GLYCERATE TRANSPORT/METABOLISM SYSTEM REPRESSOR MNGR-RELATED"/>
    <property type="match status" value="1"/>
</dbReference>
<dbReference type="CDD" id="cd07377">
    <property type="entry name" value="WHTH_GntR"/>
    <property type="match status" value="1"/>
</dbReference>
<proteinExistence type="predicted"/>
<organism evidence="5 6">
    <name type="scientific">Streptomyces andamanensis</name>
    <dbReference type="NCBI Taxonomy" id="1565035"/>
    <lineage>
        <taxon>Bacteria</taxon>
        <taxon>Bacillati</taxon>
        <taxon>Actinomycetota</taxon>
        <taxon>Actinomycetes</taxon>
        <taxon>Kitasatosporales</taxon>
        <taxon>Streptomycetaceae</taxon>
        <taxon>Streptomyces</taxon>
    </lineage>
</organism>
<dbReference type="RefSeq" id="WP_037892375.1">
    <property type="nucleotide sequence ID" value="NZ_JBHSDP010000002.1"/>
</dbReference>
<dbReference type="SMART" id="SM00345">
    <property type="entry name" value="HTH_GNTR"/>
    <property type="match status" value="1"/>
</dbReference>
<dbReference type="PANTHER" id="PTHR44846:SF17">
    <property type="entry name" value="GNTR-FAMILY TRANSCRIPTIONAL REGULATOR"/>
    <property type="match status" value="1"/>
</dbReference>
<dbReference type="InterPro" id="IPR050679">
    <property type="entry name" value="Bact_HTH_transcr_reg"/>
</dbReference>
<dbReference type="SUPFAM" id="SSF46785">
    <property type="entry name" value="Winged helix' DNA-binding domain"/>
    <property type="match status" value="1"/>
</dbReference>
<evidence type="ECO:0000259" key="4">
    <source>
        <dbReference type="PROSITE" id="PS50949"/>
    </source>
</evidence>
<keyword evidence="2" id="KW-0238">DNA-binding</keyword>
<dbReference type="Gene3D" id="1.10.10.10">
    <property type="entry name" value="Winged helix-like DNA-binding domain superfamily/Winged helix DNA-binding domain"/>
    <property type="match status" value="1"/>
</dbReference>
<keyword evidence="3" id="KW-0804">Transcription</keyword>
<dbReference type="Gene3D" id="3.40.1410.10">
    <property type="entry name" value="Chorismate lyase-like"/>
    <property type="match status" value="1"/>
</dbReference>
<sequence>MPRQGDRRHSPRVELYQRIVAAIDDGTFPPGARLPSEPALAAQLGVSRPALREVLILLQEDGVIIRRQGSGSTVSQSPPAPGLERLLPVESLLGPGTVRCRRLAAELEEPTDFSGFHLRLAPSERTCFWETVVDIDGAPACFAHEWAADEATLRAVDPALATALGTAPAAPDPAATMLSAFLDAAPLPMTARSTLGATMLGKERGTAISRPPETPALLLTQTVSVSGRPVMAAKYLFPAGAPLLHLAPRR</sequence>
<dbReference type="InterPro" id="IPR000524">
    <property type="entry name" value="Tscrpt_reg_HTH_GntR"/>
</dbReference>
<dbReference type="InterPro" id="IPR036388">
    <property type="entry name" value="WH-like_DNA-bd_sf"/>
</dbReference>
<dbReference type="InterPro" id="IPR036390">
    <property type="entry name" value="WH_DNA-bd_sf"/>
</dbReference>
<keyword evidence="6" id="KW-1185">Reference proteome</keyword>
<reference evidence="6" key="1">
    <citation type="journal article" date="2019" name="Int. J. Syst. Evol. Microbiol.">
        <title>The Global Catalogue of Microorganisms (GCM) 10K type strain sequencing project: providing services to taxonomists for standard genome sequencing and annotation.</title>
        <authorList>
            <consortium name="The Broad Institute Genomics Platform"/>
            <consortium name="The Broad Institute Genome Sequencing Center for Infectious Disease"/>
            <person name="Wu L."/>
            <person name="Ma J."/>
        </authorList>
    </citation>
    <scope>NUCLEOTIDE SEQUENCE [LARGE SCALE GENOMIC DNA]</scope>
    <source>
        <strain evidence="6">PCU 347</strain>
    </source>
</reference>